<accession>A0ABY5GAZ7</accession>
<reference evidence="5" key="1">
    <citation type="submission" date="2022-01" db="EMBL/GenBank/DDBJ databases">
        <title>Alginate degradation mechanism of Vibrio pelagius WXL662.</title>
        <authorList>
            <person name="He X."/>
        </authorList>
    </citation>
    <scope>NUCLEOTIDE SEQUENCE</scope>
    <source>
        <strain evidence="5">WXL662</strain>
        <plasmid evidence="5">p_1</plasmid>
    </source>
</reference>
<dbReference type="InterPro" id="IPR050251">
    <property type="entry name" value="HpcH-HpaI_aldolase"/>
</dbReference>
<evidence type="ECO:0000259" key="4">
    <source>
        <dbReference type="Pfam" id="PF03328"/>
    </source>
</evidence>
<keyword evidence="3 5" id="KW-0456">Lyase</keyword>
<evidence type="ECO:0000313" key="6">
    <source>
        <dbReference type="Proteomes" id="UP001059120"/>
    </source>
</evidence>
<dbReference type="EMBL" id="CP090616">
    <property type="protein sequence ID" value="UTT87140.1"/>
    <property type="molecule type" value="Genomic_DNA"/>
</dbReference>
<protein>
    <submittedName>
        <fullName evidence="5">Aldolase/citrate lyase family protein</fullName>
    </submittedName>
</protein>
<name>A0ABY5GAZ7_VIBPE</name>
<dbReference type="PANTHER" id="PTHR30502:SF0">
    <property type="entry name" value="PHOSPHOENOLPYRUVATE CARBOXYLASE FAMILY PROTEIN"/>
    <property type="match status" value="1"/>
</dbReference>
<geneLocation type="plasmid" evidence="5 6">
    <name>p_1</name>
</geneLocation>
<evidence type="ECO:0000256" key="1">
    <source>
        <dbReference type="ARBA" id="ARBA00005568"/>
    </source>
</evidence>
<dbReference type="InterPro" id="IPR040442">
    <property type="entry name" value="Pyrv_kinase-like_dom_sf"/>
</dbReference>
<dbReference type="InterPro" id="IPR015813">
    <property type="entry name" value="Pyrv/PenolPyrv_kinase-like_dom"/>
</dbReference>
<dbReference type="Proteomes" id="UP001059120">
    <property type="component" value="Plasmid p_1"/>
</dbReference>
<proteinExistence type="inferred from homology"/>
<dbReference type="SUPFAM" id="SSF51621">
    <property type="entry name" value="Phosphoenolpyruvate/pyruvate domain"/>
    <property type="match status" value="1"/>
</dbReference>
<dbReference type="GO" id="GO:0016829">
    <property type="term" value="F:lyase activity"/>
    <property type="evidence" value="ECO:0007669"/>
    <property type="project" value="UniProtKB-KW"/>
</dbReference>
<evidence type="ECO:0000256" key="3">
    <source>
        <dbReference type="ARBA" id="ARBA00023239"/>
    </source>
</evidence>
<dbReference type="Pfam" id="PF03328">
    <property type="entry name" value="HpcH_HpaI"/>
    <property type="match status" value="1"/>
</dbReference>
<sequence>MRKNLLLEKFAAEQVMVNSWISIPSSYGAEVIAHTGVDSVTVDMQHGMIGFSDLVHIFQAVSGSPAVPLVRVPSSEPSMVMKVLDAGAYGIICPSVDTPEICRELVSACRYPPLGTRSFGPTRGLTYGGKDYTEHADNEIMVLAMIESQQALDNLEAILDTPGLTGIYIGPNDLAYSLGEKPGTTSDKVEDAIAHVLRQAKQRGLFTGIFCSGLENALQRKEQGFDLVTPGNDAGALRNAYQQFVGKIGNIEKETVSAGGY</sequence>
<feature type="domain" description="HpcH/HpaI aldolase/citrate lyase" evidence="4">
    <location>
        <begin position="21"/>
        <end position="240"/>
    </location>
</feature>
<dbReference type="PANTHER" id="PTHR30502">
    <property type="entry name" value="2-KETO-3-DEOXY-L-RHAMNONATE ALDOLASE"/>
    <property type="match status" value="1"/>
</dbReference>
<gene>
    <name evidence="5" type="ORF">LZI70_20185</name>
</gene>
<keyword evidence="6" id="KW-1185">Reference proteome</keyword>
<organism evidence="5 6">
    <name type="scientific">Vibrio pelagius</name>
    <dbReference type="NCBI Taxonomy" id="28169"/>
    <lineage>
        <taxon>Bacteria</taxon>
        <taxon>Pseudomonadati</taxon>
        <taxon>Pseudomonadota</taxon>
        <taxon>Gammaproteobacteria</taxon>
        <taxon>Vibrionales</taxon>
        <taxon>Vibrionaceae</taxon>
        <taxon>Vibrio</taxon>
    </lineage>
</organism>
<dbReference type="Gene3D" id="3.20.20.60">
    <property type="entry name" value="Phosphoenolpyruvate-binding domains"/>
    <property type="match status" value="1"/>
</dbReference>
<keyword evidence="2" id="KW-0479">Metal-binding</keyword>
<dbReference type="RefSeq" id="WP_255232852.1">
    <property type="nucleotide sequence ID" value="NZ_CP090616.1"/>
</dbReference>
<keyword evidence="5" id="KW-0614">Plasmid</keyword>
<evidence type="ECO:0000313" key="5">
    <source>
        <dbReference type="EMBL" id="UTT87140.1"/>
    </source>
</evidence>
<evidence type="ECO:0000256" key="2">
    <source>
        <dbReference type="ARBA" id="ARBA00022723"/>
    </source>
</evidence>
<dbReference type="InterPro" id="IPR005000">
    <property type="entry name" value="Aldolase/citrate-lyase_domain"/>
</dbReference>
<comment type="similarity">
    <text evidence="1">Belongs to the HpcH/HpaI aldolase family.</text>
</comment>